<dbReference type="Proteomes" id="UP000024635">
    <property type="component" value="Unassembled WGS sequence"/>
</dbReference>
<proteinExistence type="predicted"/>
<name>A0A016SAX6_9BILA</name>
<organism evidence="1 2">
    <name type="scientific">Ancylostoma ceylanicum</name>
    <dbReference type="NCBI Taxonomy" id="53326"/>
    <lineage>
        <taxon>Eukaryota</taxon>
        <taxon>Metazoa</taxon>
        <taxon>Ecdysozoa</taxon>
        <taxon>Nematoda</taxon>
        <taxon>Chromadorea</taxon>
        <taxon>Rhabditida</taxon>
        <taxon>Rhabditina</taxon>
        <taxon>Rhabditomorpha</taxon>
        <taxon>Strongyloidea</taxon>
        <taxon>Ancylostomatidae</taxon>
        <taxon>Ancylostomatinae</taxon>
        <taxon>Ancylostoma</taxon>
    </lineage>
</organism>
<keyword evidence="2" id="KW-1185">Reference proteome</keyword>
<protein>
    <submittedName>
        <fullName evidence="1">Uncharacterized protein</fullName>
    </submittedName>
</protein>
<sequence>MPLLLHSASFRTAHYLDAKTMAIIALQGEEISASHMHAPSTAADGDDLPSHSVVLSATSLLTRPSAGRPLIHSTDVRISKMSSDSAFCIS</sequence>
<evidence type="ECO:0000313" key="2">
    <source>
        <dbReference type="Proteomes" id="UP000024635"/>
    </source>
</evidence>
<reference evidence="2" key="1">
    <citation type="journal article" date="2015" name="Nat. Genet.">
        <title>The genome and transcriptome of the zoonotic hookworm Ancylostoma ceylanicum identify infection-specific gene families.</title>
        <authorList>
            <person name="Schwarz E.M."/>
            <person name="Hu Y."/>
            <person name="Antoshechkin I."/>
            <person name="Miller M.M."/>
            <person name="Sternberg P.W."/>
            <person name="Aroian R.V."/>
        </authorList>
    </citation>
    <scope>NUCLEOTIDE SEQUENCE</scope>
    <source>
        <strain evidence="2">HY135</strain>
    </source>
</reference>
<evidence type="ECO:0000313" key="1">
    <source>
        <dbReference type="EMBL" id="EYB87502.1"/>
    </source>
</evidence>
<gene>
    <name evidence="1" type="primary">Acey_s0261.g543</name>
    <name evidence="1" type="ORF">Y032_0261g543</name>
</gene>
<comment type="caution">
    <text evidence="1">The sequence shown here is derived from an EMBL/GenBank/DDBJ whole genome shotgun (WGS) entry which is preliminary data.</text>
</comment>
<accession>A0A016SAX6</accession>
<dbReference type="AlphaFoldDB" id="A0A016SAX6"/>
<dbReference type="EMBL" id="JARK01001597">
    <property type="protein sequence ID" value="EYB87502.1"/>
    <property type="molecule type" value="Genomic_DNA"/>
</dbReference>